<protein>
    <submittedName>
        <fullName evidence="2">(African queen) hypothetical protein</fullName>
    </submittedName>
</protein>
<dbReference type="AlphaFoldDB" id="A0A8J2QF45"/>
<name>A0A8J2QF45_9NEOP</name>
<dbReference type="EMBL" id="CAKASE010000046">
    <property type="protein sequence ID" value="CAG9561532.1"/>
    <property type="molecule type" value="Genomic_DNA"/>
</dbReference>
<accession>A0A8J2QF45</accession>
<gene>
    <name evidence="2" type="ORF">DCHRY22_LOCUS3024</name>
</gene>
<dbReference type="PROSITE" id="PS51257">
    <property type="entry name" value="PROKAR_LIPOPROTEIN"/>
    <property type="match status" value="1"/>
</dbReference>
<proteinExistence type="predicted"/>
<evidence type="ECO:0000313" key="3">
    <source>
        <dbReference type="Proteomes" id="UP000789524"/>
    </source>
</evidence>
<keyword evidence="3" id="KW-1185">Reference proteome</keyword>
<feature type="region of interest" description="Disordered" evidence="1">
    <location>
        <begin position="86"/>
        <end position="126"/>
    </location>
</feature>
<evidence type="ECO:0000313" key="2">
    <source>
        <dbReference type="EMBL" id="CAG9561532.1"/>
    </source>
</evidence>
<dbReference type="Proteomes" id="UP000789524">
    <property type="component" value="Unassembled WGS sequence"/>
</dbReference>
<reference evidence="2" key="1">
    <citation type="submission" date="2021-09" db="EMBL/GenBank/DDBJ databases">
        <authorList>
            <person name="Martin H S."/>
        </authorList>
    </citation>
    <scope>NUCLEOTIDE SEQUENCE</scope>
</reference>
<organism evidence="2 3">
    <name type="scientific">Danaus chrysippus</name>
    <name type="common">African queen</name>
    <dbReference type="NCBI Taxonomy" id="151541"/>
    <lineage>
        <taxon>Eukaryota</taxon>
        <taxon>Metazoa</taxon>
        <taxon>Ecdysozoa</taxon>
        <taxon>Arthropoda</taxon>
        <taxon>Hexapoda</taxon>
        <taxon>Insecta</taxon>
        <taxon>Pterygota</taxon>
        <taxon>Neoptera</taxon>
        <taxon>Endopterygota</taxon>
        <taxon>Lepidoptera</taxon>
        <taxon>Glossata</taxon>
        <taxon>Ditrysia</taxon>
        <taxon>Papilionoidea</taxon>
        <taxon>Nymphalidae</taxon>
        <taxon>Danainae</taxon>
        <taxon>Danaini</taxon>
        <taxon>Danaina</taxon>
        <taxon>Danaus</taxon>
        <taxon>Anosia</taxon>
    </lineage>
</organism>
<comment type="caution">
    <text evidence="2">The sequence shown here is derived from an EMBL/GenBank/DDBJ whole genome shotgun (WGS) entry which is preliminary data.</text>
</comment>
<sequence length="126" mass="13629">MSFDRPESNKQIVISSNFQASFCSCLIQLPNSSLFDTQSSQHPCHIITFAGLCALCVSVRDQFPVSYGGLTASDVTCGHSDSDSAMSRPPVAVGGTCVPDAEPDSAYGPQHHRPPRRILYGKQLER</sequence>
<evidence type="ECO:0000256" key="1">
    <source>
        <dbReference type="SAM" id="MobiDB-lite"/>
    </source>
</evidence>